<dbReference type="SUPFAM" id="SSF48613">
    <property type="entry name" value="Heme oxygenase-like"/>
    <property type="match status" value="1"/>
</dbReference>
<evidence type="ECO:0000313" key="2">
    <source>
        <dbReference type="Proteomes" id="UP000680750"/>
    </source>
</evidence>
<dbReference type="Proteomes" id="UP000680750">
    <property type="component" value="Chromosome"/>
</dbReference>
<dbReference type="InterPro" id="IPR016084">
    <property type="entry name" value="Haem_Oase-like_multi-hlx"/>
</dbReference>
<reference evidence="1" key="1">
    <citation type="submission" date="2020-08" db="EMBL/GenBank/DDBJ databases">
        <title>Whole genome shotgun sequence of Actinocatenispora sera NBRC 101916.</title>
        <authorList>
            <person name="Komaki H."/>
            <person name="Tamura T."/>
        </authorList>
    </citation>
    <scope>NUCLEOTIDE SEQUENCE</scope>
    <source>
        <strain evidence="1">NBRC 101916</strain>
    </source>
</reference>
<accession>A0A810L9Z4</accession>
<dbReference type="EMBL" id="AP023354">
    <property type="protein sequence ID" value="BCJ31705.1"/>
    <property type="molecule type" value="Genomic_DNA"/>
</dbReference>
<gene>
    <name evidence="1" type="ORF">Asera_58130</name>
</gene>
<dbReference type="Gene3D" id="1.20.910.10">
    <property type="entry name" value="Heme oxygenase-like"/>
    <property type="match status" value="1"/>
</dbReference>
<dbReference type="RefSeq" id="WP_030444015.1">
    <property type="nucleotide sequence ID" value="NZ_AP023354.1"/>
</dbReference>
<evidence type="ECO:0008006" key="3">
    <source>
        <dbReference type="Google" id="ProtNLM"/>
    </source>
</evidence>
<keyword evidence="2" id="KW-1185">Reference proteome</keyword>
<dbReference type="SMART" id="SM01236">
    <property type="entry name" value="Haem_oxygenase_2"/>
    <property type="match status" value="1"/>
</dbReference>
<dbReference type="AlphaFoldDB" id="A0A810L9Z4"/>
<name>A0A810L9Z4_9ACTN</name>
<organism evidence="1 2">
    <name type="scientific">Actinocatenispora sera</name>
    <dbReference type="NCBI Taxonomy" id="390989"/>
    <lineage>
        <taxon>Bacteria</taxon>
        <taxon>Bacillati</taxon>
        <taxon>Actinomycetota</taxon>
        <taxon>Actinomycetes</taxon>
        <taxon>Micromonosporales</taxon>
        <taxon>Micromonosporaceae</taxon>
        <taxon>Actinocatenispora</taxon>
    </lineage>
</organism>
<evidence type="ECO:0000313" key="1">
    <source>
        <dbReference type="EMBL" id="BCJ31705.1"/>
    </source>
</evidence>
<dbReference type="OrthoDB" id="252872at2"/>
<dbReference type="Pfam" id="PF14518">
    <property type="entry name" value="Haem_oxygenas_2"/>
    <property type="match status" value="1"/>
</dbReference>
<sequence>MTRTGESIRATRGARLPAPRGPLSDWLVDALADRTTADPPEAALRAPAPFGADLQLALYTCYELHYRSFAGVPAEREWDLSVLAFRAALERTFLQALRDSVPGVADPQEALAELLVDPVDGSGVADRLRDGGQRWQMREYLVHRSLYHLKEADPHAWVIPRLTGSIKAALVAVEYDEFGGGRGERVHQQLFADLMAGLDLDPGYLHYLDAVPAPMLAVVNLMSLLGLHRALRGGLVGHFAAAEISTPPSAKRMAEALRRMDAPPQCVEYYTEHIEADAVHEQVMRHDVLAALCQAEPELVPDVVLGIEATVLVEDRLAAHLLRAWDHDSSSLLLPLPDAPNGPCE</sequence>
<dbReference type="KEGG" id="aser:Asera_58130"/>
<protein>
    <recommendedName>
        <fullName evidence="3">Heme oxygenase-like protein</fullName>
    </recommendedName>
</protein>
<proteinExistence type="predicted"/>